<keyword evidence="4 10" id="KW-0812">Transmembrane</keyword>
<keyword evidence="5" id="KW-0630">Potassium</keyword>
<evidence type="ECO:0000256" key="10">
    <source>
        <dbReference type="SAM" id="Phobius"/>
    </source>
</evidence>
<evidence type="ECO:0000256" key="8">
    <source>
        <dbReference type="ARBA" id="ARBA00023136"/>
    </source>
</evidence>
<feature type="transmembrane region" description="Helical" evidence="10">
    <location>
        <begin position="46"/>
        <end position="66"/>
    </location>
</feature>
<dbReference type="InterPro" id="IPR051143">
    <property type="entry name" value="TrkH_K-transport"/>
</dbReference>
<keyword evidence="8 10" id="KW-0472">Membrane</keyword>
<evidence type="ECO:0000256" key="7">
    <source>
        <dbReference type="ARBA" id="ARBA00023065"/>
    </source>
</evidence>
<feature type="transmembrane region" description="Helical" evidence="10">
    <location>
        <begin position="506"/>
        <end position="533"/>
    </location>
</feature>
<proteinExistence type="predicted"/>
<evidence type="ECO:0000256" key="3">
    <source>
        <dbReference type="ARBA" id="ARBA00022538"/>
    </source>
</evidence>
<keyword evidence="12" id="KW-1185">Reference proteome</keyword>
<dbReference type="AlphaFoldDB" id="A0A8H5FXI0"/>
<protein>
    <recommendedName>
        <fullName evidence="13">Potassium transport protein</fullName>
    </recommendedName>
</protein>
<comment type="caution">
    <text evidence="11">The sequence shown here is derived from an EMBL/GenBank/DDBJ whole genome shotgun (WGS) entry which is preliminary data.</text>
</comment>
<dbReference type="InterPro" id="IPR004773">
    <property type="entry name" value="K/Na_transp_Trk1/HKT1"/>
</dbReference>
<evidence type="ECO:0008006" key="13">
    <source>
        <dbReference type="Google" id="ProtNLM"/>
    </source>
</evidence>
<organism evidence="11 12">
    <name type="scientific">Leucocoprinus leucothites</name>
    <dbReference type="NCBI Taxonomy" id="201217"/>
    <lineage>
        <taxon>Eukaryota</taxon>
        <taxon>Fungi</taxon>
        <taxon>Dikarya</taxon>
        <taxon>Basidiomycota</taxon>
        <taxon>Agaricomycotina</taxon>
        <taxon>Agaricomycetes</taxon>
        <taxon>Agaricomycetidae</taxon>
        <taxon>Agaricales</taxon>
        <taxon>Agaricineae</taxon>
        <taxon>Agaricaceae</taxon>
        <taxon>Leucocoprinus</taxon>
    </lineage>
</organism>
<dbReference type="PANTHER" id="PTHR31064:SF30">
    <property type="entry name" value="HIGH-AFFINITY POTASSIUM TRANSPORT PROTEIN-RELATED"/>
    <property type="match status" value="1"/>
</dbReference>
<reference evidence="11 12" key="1">
    <citation type="journal article" date="2020" name="ISME J.">
        <title>Uncovering the hidden diversity of litter-decomposition mechanisms in mushroom-forming fungi.</title>
        <authorList>
            <person name="Floudas D."/>
            <person name="Bentzer J."/>
            <person name="Ahren D."/>
            <person name="Johansson T."/>
            <person name="Persson P."/>
            <person name="Tunlid A."/>
        </authorList>
    </citation>
    <scope>NUCLEOTIDE SEQUENCE [LARGE SCALE GENOMIC DNA]</scope>
    <source>
        <strain evidence="11 12">CBS 146.42</strain>
    </source>
</reference>
<name>A0A8H5FXI0_9AGAR</name>
<evidence type="ECO:0000256" key="4">
    <source>
        <dbReference type="ARBA" id="ARBA00022692"/>
    </source>
</evidence>
<evidence type="ECO:0000256" key="9">
    <source>
        <dbReference type="SAM" id="MobiDB-lite"/>
    </source>
</evidence>
<dbReference type="InterPro" id="IPR003445">
    <property type="entry name" value="Cat_transpt"/>
</dbReference>
<feature type="transmembrane region" description="Helical" evidence="10">
    <location>
        <begin position="78"/>
        <end position="99"/>
    </location>
</feature>
<keyword evidence="6 10" id="KW-1133">Transmembrane helix</keyword>
<feature type="transmembrane region" description="Helical" evidence="10">
    <location>
        <begin position="475"/>
        <end position="494"/>
    </location>
</feature>
<evidence type="ECO:0000313" key="12">
    <source>
        <dbReference type="Proteomes" id="UP000559027"/>
    </source>
</evidence>
<dbReference type="GO" id="GO:0005886">
    <property type="term" value="C:plasma membrane"/>
    <property type="evidence" value="ECO:0007669"/>
    <property type="project" value="TreeGrafter"/>
</dbReference>
<accession>A0A8H5FXI0</accession>
<comment type="subcellular location">
    <subcellularLocation>
        <location evidence="1">Membrane</location>
        <topology evidence="1">Multi-pass membrane protein</topology>
    </subcellularLocation>
</comment>
<feature type="transmembrane region" description="Helical" evidence="10">
    <location>
        <begin position="732"/>
        <end position="754"/>
    </location>
</feature>
<dbReference type="EMBL" id="JAACJO010000010">
    <property type="protein sequence ID" value="KAF5353410.1"/>
    <property type="molecule type" value="Genomic_DNA"/>
</dbReference>
<evidence type="ECO:0000256" key="5">
    <source>
        <dbReference type="ARBA" id="ARBA00022958"/>
    </source>
</evidence>
<dbReference type="Pfam" id="PF02386">
    <property type="entry name" value="TrkH"/>
    <property type="match status" value="1"/>
</dbReference>
<feature type="transmembrane region" description="Helical" evidence="10">
    <location>
        <begin position="431"/>
        <end position="455"/>
    </location>
</feature>
<feature type="transmembrane region" description="Helical" evidence="10">
    <location>
        <begin position="627"/>
        <end position="647"/>
    </location>
</feature>
<dbReference type="GO" id="GO:1990573">
    <property type="term" value="P:potassium ion import across plasma membrane"/>
    <property type="evidence" value="ECO:0007669"/>
    <property type="project" value="TreeGrafter"/>
</dbReference>
<dbReference type="OrthoDB" id="9999863at2759"/>
<keyword evidence="3" id="KW-0633">Potassium transport</keyword>
<evidence type="ECO:0000256" key="6">
    <source>
        <dbReference type="ARBA" id="ARBA00022989"/>
    </source>
</evidence>
<feature type="transmembrane region" description="Helical" evidence="10">
    <location>
        <begin position="700"/>
        <end position="717"/>
    </location>
</feature>
<dbReference type="NCBIfam" id="TIGR00934">
    <property type="entry name" value="2a38euk"/>
    <property type="match status" value="1"/>
</dbReference>
<gene>
    <name evidence="11" type="ORF">D9756_007889</name>
</gene>
<dbReference type="GO" id="GO:0030007">
    <property type="term" value="P:intracellular potassium ion homeostasis"/>
    <property type="evidence" value="ECO:0007669"/>
    <property type="project" value="TreeGrafter"/>
</dbReference>
<keyword evidence="2" id="KW-0813">Transport</keyword>
<evidence type="ECO:0000313" key="11">
    <source>
        <dbReference type="EMBL" id="KAF5353410.1"/>
    </source>
</evidence>
<evidence type="ECO:0000256" key="2">
    <source>
        <dbReference type="ARBA" id="ARBA00022448"/>
    </source>
</evidence>
<dbReference type="Proteomes" id="UP000559027">
    <property type="component" value="Unassembled WGS sequence"/>
</dbReference>
<dbReference type="PANTHER" id="PTHR31064">
    <property type="entry name" value="POTASSIUM TRANSPORT PROTEIN DDB_G0292412-RELATED"/>
    <property type="match status" value="1"/>
</dbReference>
<feature type="transmembrane region" description="Helical" evidence="10">
    <location>
        <begin position="105"/>
        <end position="126"/>
    </location>
</feature>
<keyword evidence="7" id="KW-0406">Ion transport</keyword>
<evidence type="ECO:0000256" key="1">
    <source>
        <dbReference type="ARBA" id="ARBA00004141"/>
    </source>
</evidence>
<feature type="region of interest" description="Disordered" evidence="9">
    <location>
        <begin position="804"/>
        <end position="829"/>
    </location>
</feature>
<feature type="transmembrane region" description="Helical" evidence="10">
    <location>
        <begin position="568"/>
        <end position="588"/>
    </location>
</feature>
<sequence length="829" mass="93098">MTHTISEEFHDTTNPNPNNHLVISPAGAKTIKKQIHDFIDKECTFYRVHLTAFVFIPLIASGIFYASNGRYHVNFLDALFMCYSAMTVTGLATVNMSTLTPWQQVIMFILMMMGDITTISWIMVLVRKRFFRNHCEYIAAEIKRKKKPLRSRTELLRSIAAPKSIFYNPLKPHPEGQPRSAPVEPTIAVNSADTDSAVTPAITSAPPLITTTAPTPGQTLFAADSQVPPISTHGILNRRRTQASEKGLAELHDDALFSGNDGTWSSSPTQVDSIPLPAPDSNHPHVDFALSTGVAARDEGFYRTFGISAARTSLPGRTLTITSARHRENPTLPNTPHPTAASQSNNKYHGFGEFPGPFQIMQRLARRAAPRTYQKLQRSMTMPSSQTLEGRTTSYLDFDLKTGRNSDFYTETLSEDELEKLGGTEYRALNWLTWVVPLYFFGIQILAFTIFAPWLSTSKKYDGVFQAQYRPVNKTWFSLFQVLAAYTGGGLSLVDMGMVPFQTAYLMIFPLMLVIIGGNHAMPVFLRFVIWIISKVVRQGSDAHAALSFLLDHPRRCFLYLFPSHQTWFLLLSLVLFSAIEWICFAVLNTGLSVYESLPVGVRAVGGLFQGIAARASGFSIVPLASFAPSLLFLYVVMMYIAIYPIAMSIRSTNVYEERSLGVYELEQDDEHNEPQDLDKIKDTRERIMKYSAWHFRRQMSIDIWWLVWGVFFVAIVERNNLMDEDKKWFDLFRVIFELVSAFGGIGLSLGVPYDNYSFSGAMRPLSKLITIIIMVRGRHRGLPVAVDRAIVLPTDMVTQSQRAESTAAVNEKPETTQNPQPLFSDFGA</sequence>
<dbReference type="GO" id="GO:0140107">
    <property type="term" value="F:high-affinity potassium ion transmembrane transporter activity"/>
    <property type="evidence" value="ECO:0007669"/>
    <property type="project" value="TreeGrafter"/>
</dbReference>